<feature type="compositionally biased region" description="Low complexity" evidence="7">
    <location>
        <begin position="392"/>
        <end position="410"/>
    </location>
</feature>
<dbReference type="SUPFAM" id="SSF117892">
    <property type="entry name" value="Band 7/SPFH domain"/>
    <property type="match status" value="1"/>
</dbReference>
<dbReference type="Proteomes" id="UP000013232">
    <property type="component" value="Unassembled WGS sequence"/>
</dbReference>
<keyword evidence="10" id="KW-1185">Reference proteome</keyword>
<evidence type="ECO:0000256" key="3">
    <source>
        <dbReference type="ARBA" id="ARBA00022692"/>
    </source>
</evidence>
<evidence type="ECO:0000256" key="1">
    <source>
        <dbReference type="ARBA" id="ARBA00004167"/>
    </source>
</evidence>
<proteinExistence type="inferred from homology"/>
<dbReference type="InterPro" id="IPR001107">
    <property type="entry name" value="Band_7"/>
</dbReference>
<evidence type="ECO:0000256" key="2">
    <source>
        <dbReference type="ARBA" id="ARBA00006971"/>
    </source>
</evidence>
<comment type="subcellular location">
    <subcellularLocation>
        <location evidence="1">Membrane</location>
        <topology evidence="1">Single-pass membrane protein</topology>
    </subcellularLocation>
</comment>
<gene>
    <name evidence="9" type="ORF">C666_14920</name>
</gene>
<feature type="compositionally biased region" description="Basic and acidic residues" evidence="7">
    <location>
        <begin position="422"/>
        <end position="436"/>
    </location>
</feature>
<dbReference type="PANTHER" id="PTHR43327">
    <property type="entry name" value="STOMATIN-LIKE PROTEIN 2, MITOCHONDRIAL"/>
    <property type="match status" value="1"/>
</dbReference>
<dbReference type="Gene3D" id="3.30.479.30">
    <property type="entry name" value="Band 7 domain"/>
    <property type="match status" value="1"/>
</dbReference>
<dbReference type="eggNOG" id="COG0330">
    <property type="taxonomic scope" value="Bacteria"/>
</dbReference>
<dbReference type="EMBL" id="AMXE01000070">
    <property type="protein sequence ID" value="ENO85662.1"/>
    <property type="molecule type" value="Genomic_DNA"/>
</dbReference>
<comment type="subunit">
    <text evidence="6">HflC and HflK may interact to form a multimeric complex.</text>
</comment>
<dbReference type="STRING" id="1123367.GCA_000621305_01914"/>
<comment type="similarity">
    <text evidence="2 6">Belongs to the band 7/mec-2 family. HflK subfamily.</text>
</comment>
<organism evidence="9 10">
    <name type="scientific">Thauera linaloolentis (strain DSM 12138 / JCM 21573 / CCUG 41526 / CIP 105981 / IAM 15112 / NBRC 102519 / 47Lol)</name>
    <dbReference type="NCBI Taxonomy" id="1123367"/>
    <lineage>
        <taxon>Bacteria</taxon>
        <taxon>Pseudomonadati</taxon>
        <taxon>Pseudomonadota</taxon>
        <taxon>Betaproteobacteria</taxon>
        <taxon>Rhodocyclales</taxon>
        <taxon>Zoogloeaceae</taxon>
        <taxon>Thauera</taxon>
    </lineage>
</organism>
<feature type="compositionally biased region" description="Gly residues" evidence="7">
    <location>
        <begin position="71"/>
        <end position="81"/>
    </location>
</feature>
<evidence type="ECO:0000256" key="4">
    <source>
        <dbReference type="ARBA" id="ARBA00022989"/>
    </source>
</evidence>
<dbReference type="Pfam" id="PF12221">
    <property type="entry name" value="HflK_N"/>
    <property type="match status" value="1"/>
</dbReference>
<dbReference type="Pfam" id="PF01145">
    <property type="entry name" value="Band_7"/>
    <property type="match status" value="1"/>
</dbReference>
<comment type="function">
    <text evidence="6">HflC and HflK could encode or regulate a protease.</text>
</comment>
<evidence type="ECO:0000259" key="8">
    <source>
        <dbReference type="SMART" id="SM00244"/>
    </source>
</evidence>
<feature type="region of interest" description="Disordered" evidence="7">
    <location>
        <begin position="392"/>
        <end position="436"/>
    </location>
</feature>
<reference evidence="9 10" key="1">
    <citation type="submission" date="2012-09" db="EMBL/GenBank/DDBJ databases">
        <title>Draft Genome Sequences of 6 Strains from Genus Thauera.</title>
        <authorList>
            <person name="Liu B."/>
            <person name="Shapleigh J.P."/>
            <person name="Frostegard A.H."/>
        </authorList>
    </citation>
    <scope>NUCLEOTIDE SEQUENCE [LARGE SCALE GENOMIC DNA]</scope>
    <source>
        <strain evidence="10">47Lol / DSM 12138</strain>
    </source>
</reference>
<keyword evidence="5" id="KW-0472">Membrane</keyword>
<dbReference type="NCBIfam" id="TIGR01933">
    <property type="entry name" value="hflK"/>
    <property type="match status" value="1"/>
</dbReference>
<keyword evidence="4" id="KW-1133">Transmembrane helix</keyword>
<dbReference type="SMART" id="SM00244">
    <property type="entry name" value="PHB"/>
    <property type="match status" value="1"/>
</dbReference>
<dbReference type="CDD" id="cd03404">
    <property type="entry name" value="SPFH_HflK"/>
    <property type="match status" value="1"/>
</dbReference>
<protein>
    <recommendedName>
        <fullName evidence="6">Protein HflK</fullName>
    </recommendedName>
</protein>
<accession>N6YTD7</accession>
<name>N6YTD7_THAL4</name>
<dbReference type="InterPro" id="IPR050710">
    <property type="entry name" value="Band7/mec-2_domain"/>
</dbReference>
<evidence type="ECO:0000256" key="6">
    <source>
        <dbReference type="RuleBase" id="RU364113"/>
    </source>
</evidence>
<keyword evidence="3" id="KW-0812">Transmembrane</keyword>
<sequence>MITGILMSLNDPRWGGQSGDNDRDRDRDRNDGPRGEGNRGNNQGPPDLEEVWRDFNQRLSGMFGGKRQNRGAGGGGGGGNGPQLPNFSFKQFGGGLSALAALVVVVWAASGLYTVDANQRGVVLRLGEYIQTTEPGLRWRLPYPFESHEIVDLTGVRTVEVGYRGSERNKVLRESLMLTDDENIINIQFAVQYVLNSPENYIFNNRFPDESVAQAAETAMREIVGKSRMDFVLYEGREEIASTAHELMQRILDRYQTGIQISRVTMQNAQPPEQVQAAFDDAVKAGQDRERQKNEGEAYANDVIPRARGTASRLIEEANAYRERVVANAEGEASRFDQVFAEYRRAPEVTRQRMYLETMQEVMSNTSKVMVDAKGNGNLLLLPLDKLMQQAGASSKAASAASAESQSASALGSNAPALASDPRNRDLMRSRERGER</sequence>
<dbReference type="InterPro" id="IPR010201">
    <property type="entry name" value="HflK"/>
</dbReference>
<dbReference type="InterPro" id="IPR020980">
    <property type="entry name" value="Membrane_HflK_N"/>
</dbReference>
<evidence type="ECO:0000256" key="7">
    <source>
        <dbReference type="SAM" id="MobiDB-lite"/>
    </source>
</evidence>
<feature type="domain" description="Band 7" evidence="8">
    <location>
        <begin position="110"/>
        <end position="283"/>
    </location>
</feature>
<dbReference type="AlphaFoldDB" id="N6YTD7"/>
<evidence type="ECO:0000313" key="10">
    <source>
        <dbReference type="Proteomes" id="UP000013232"/>
    </source>
</evidence>
<dbReference type="PANTHER" id="PTHR43327:SF2">
    <property type="entry name" value="MODULATOR OF FTSH PROTEASE HFLK"/>
    <property type="match status" value="1"/>
</dbReference>
<dbReference type="GO" id="GO:0016020">
    <property type="term" value="C:membrane"/>
    <property type="evidence" value="ECO:0007669"/>
    <property type="project" value="UniProtKB-SubCell"/>
</dbReference>
<feature type="region of interest" description="Disordered" evidence="7">
    <location>
        <begin position="63"/>
        <end position="82"/>
    </location>
</feature>
<comment type="caution">
    <text evidence="9">The sequence shown here is derived from an EMBL/GenBank/DDBJ whole genome shotgun (WGS) entry which is preliminary data.</text>
</comment>
<dbReference type="InterPro" id="IPR036013">
    <property type="entry name" value="Band_7/SPFH_dom_sf"/>
</dbReference>
<evidence type="ECO:0000313" key="9">
    <source>
        <dbReference type="EMBL" id="ENO85662.1"/>
    </source>
</evidence>
<evidence type="ECO:0000256" key="5">
    <source>
        <dbReference type="ARBA" id="ARBA00023136"/>
    </source>
</evidence>
<feature type="region of interest" description="Disordered" evidence="7">
    <location>
        <begin position="7"/>
        <end position="49"/>
    </location>
</feature>
<feature type="compositionally biased region" description="Basic and acidic residues" evidence="7">
    <location>
        <begin position="20"/>
        <end position="37"/>
    </location>
</feature>